<feature type="compositionally biased region" description="Acidic residues" evidence="1">
    <location>
        <begin position="133"/>
        <end position="146"/>
    </location>
</feature>
<name>A0ABR3UZX9_9PEZI</name>
<proteinExistence type="predicted"/>
<evidence type="ECO:0000313" key="2">
    <source>
        <dbReference type="EMBL" id="KAL1835145.1"/>
    </source>
</evidence>
<keyword evidence="3" id="KW-1185">Reference proteome</keyword>
<evidence type="ECO:0000313" key="3">
    <source>
        <dbReference type="Proteomes" id="UP001586593"/>
    </source>
</evidence>
<protein>
    <submittedName>
        <fullName evidence="2">Uncharacterized protein</fullName>
    </submittedName>
</protein>
<evidence type="ECO:0000256" key="1">
    <source>
        <dbReference type="SAM" id="MobiDB-lite"/>
    </source>
</evidence>
<feature type="region of interest" description="Disordered" evidence="1">
    <location>
        <begin position="127"/>
        <end position="146"/>
    </location>
</feature>
<organism evidence="2 3">
    <name type="scientific">Phialemonium thermophilum</name>
    <dbReference type="NCBI Taxonomy" id="223376"/>
    <lineage>
        <taxon>Eukaryota</taxon>
        <taxon>Fungi</taxon>
        <taxon>Dikarya</taxon>
        <taxon>Ascomycota</taxon>
        <taxon>Pezizomycotina</taxon>
        <taxon>Sordariomycetes</taxon>
        <taxon>Sordariomycetidae</taxon>
        <taxon>Cephalothecales</taxon>
        <taxon>Cephalothecaceae</taxon>
        <taxon>Phialemonium</taxon>
    </lineage>
</organism>
<dbReference type="EMBL" id="JAZHXJ010003468">
    <property type="protein sequence ID" value="KAL1835145.1"/>
    <property type="molecule type" value="Genomic_DNA"/>
</dbReference>
<reference evidence="2 3" key="1">
    <citation type="journal article" date="2024" name="Commun. Biol.">
        <title>Comparative genomic analysis of thermophilic fungi reveals convergent evolutionary adaptations and gene losses.</title>
        <authorList>
            <person name="Steindorff A.S."/>
            <person name="Aguilar-Pontes M.V."/>
            <person name="Robinson A.J."/>
            <person name="Andreopoulos B."/>
            <person name="LaButti K."/>
            <person name="Kuo A."/>
            <person name="Mondo S."/>
            <person name="Riley R."/>
            <person name="Otillar R."/>
            <person name="Haridas S."/>
            <person name="Lipzen A."/>
            <person name="Grimwood J."/>
            <person name="Schmutz J."/>
            <person name="Clum A."/>
            <person name="Reid I.D."/>
            <person name="Moisan M.C."/>
            <person name="Butler G."/>
            <person name="Nguyen T.T.M."/>
            <person name="Dewar K."/>
            <person name="Conant G."/>
            <person name="Drula E."/>
            <person name="Henrissat B."/>
            <person name="Hansel C."/>
            <person name="Singer S."/>
            <person name="Hutchinson M.I."/>
            <person name="de Vries R.P."/>
            <person name="Natvig D.O."/>
            <person name="Powell A.J."/>
            <person name="Tsang A."/>
            <person name="Grigoriev I.V."/>
        </authorList>
    </citation>
    <scope>NUCLEOTIDE SEQUENCE [LARGE SCALE GENOMIC DNA]</scope>
    <source>
        <strain evidence="2 3">ATCC 24622</strain>
    </source>
</reference>
<sequence length="146" mass="16386">MPPVPLTVGVEWEFLFGYVDGRAPDPWDAFHGSLLHHLGLMQDLFRDQTAYPEERQLAVFRHVARTLQEDAEIGGAFDVVCETALAQQAARSYAAWVVKPDPSLRNPTLHLDSGRGGYYEFEQVELNSPVLPADDDEEEEEGRTTT</sequence>
<gene>
    <name evidence="2" type="ORF">VTK73DRAFT_6160</name>
</gene>
<dbReference type="Proteomes" id="UP001586593">
    <property type="component" value="Unassembled WGS sequence"/>
</dbReference>
<accession>A0ABR3UZX9</accession>
<comment type="caution">
    <text evidence="2">The sequence shown here is derived from an EMBL/GenBank/DDBJ whole genome shotgun (WGS) entry which is preliminary data.</text>
</comment>